<accession>A0A7W9MVB9</accession>
<dbReference type="Pfam" id="PF04954">
    <property type="entry name" value="SIP"/>
    <property type="match status" value="1"/>
</dbReference>
<dbReference type="InterPro" id="IPR017938">
    <property type="entry name" value="Riboflavin_synthase-like_b-brl"/>
</dbReference>
<evidence type="ECO:0000313" key="2">
    <source>
        <dbReference type="EMBL" id="MBB5837045.1"/>
    </source>
</evidence>
<dbReference type="InterPro" id="IPR039261">
    <property type="entry name" value="FNR_nucleotide-bd"/>
</dbReference>
<evidence type="ECO:0000259" key="1">
    <source>
        <dbReference type="PROSITE" id="PS51384"/>
    </source>
</evidence>
<comment type="caution">
    <text evidence="2">The sequence shown here is derived from an EMBL/GenBank/DDBJ whole genome shotgun (WGS) entry which is preliminary data.</text>
</comment>
<dbReference type="InterPro" id="IPR007037">
    <property type="entry name" value="SIP_rossman_dom"/>
</dbReference>
<dbReference type="Pfam" id="PF08021">
    <property type="entry name" value="FAD_binding_9"/>
    <property type="match status" value="1"/>
</dbReference>
<dbReference type="RefSeq" id="WP_184796723.1">
    <property type="nucleotide sequence ID" value="NZ_JACHMY010000001.1"/>
</dbReference>
<dbReference type="PANTHER" id="PTHR30157">
    <property type="entry name" value="FERRIC REDUCTASE, NADPH-DEPENDENT"/>
    <property type="match status" value="1"/>
</dbReference>
<dbReference type="Gene3D" id="3.40.50.80">
    <property type="entry name" value="Nucleotide-binding domain of ferredoxin-NADP reductase (FNR) module"/>
    <property type="match status" value="1"/>
</dbReference>
<dbReference type="EMBL" id="JACHMY010000001">
    <property type="protein sequence ID" value="MBB5837045.1"/>
    <property type="molecule type" value="Genomic_DNA"/>
</dbReference>
<dbReference type="InterPro" id="IPR013113">
    <property type="entry name" value="SIP_FAD-bd"/>
</dbReference>
<dbReference type="SUPFAM" id="SSF63380">
    <property type="entry name" value="Riboflavin synthase domain-like"/>
    <property type="match status" value="1"/>
</dbReference>
<organism evidence="2 3">
    <name type="scientific">Kribbella italica</name>
    <dbReference type="NCBI Taxonomy" id="1540520"/>
    <lineage>
        <taxon>Bacteria</taxon>
        <taxon>Bacillati</taxon>
        <taxon>Actinomycetota</taxon>
        <taxon>Actinomycetes</taxon>
        <taxon>Propionibacteriales</taxon>
        <taxon>Kribbellaceae</taxon>
        <taxon>Kribbella</taxon>
    </lineage>
</organism>
<proteinExistence type="predicted"/>
<sequence length="249" mass="26492">MTAVVMGTVTTVRRTSPSFLTVTLAGCATLETGGFDQRIKILLAQPGQAEPVLPPADNWYGAYRELADDVRPIMRTFTIRAQRGAEIDIEFALHGDAGPASAWAQSAEPGSRLGIIGPEIGDGPKAYQYAPDSPDWQLLVGDDTAVPALASIIESLPAGTVARAFVQVPHATDVRDFDTAADLEIAWSIGSGLADAVRSAKLPDGTPYAWVAGEAGIVRDIRRHLTGTLEWDSKAHYFGGYWKAGQSEG</sequence>
<dbReference type="InterPro" id="IPR017927">
    <property type="entry name" value="FAD-bd_FR_type"/>
</dbReference>
<evidence type="ECO:0000313" key="3">
    <source>
        <dbReference type="Proteomes" id="UP000549971"/>
    </source>
</evidence>
<dbReference type="PANTHER" id="PTHR30157:SF0">
    <property type="entry name" value="NADPH-DEPENDENT FERRIC-CHELATE REDUCTASE"/>
    <property type="match status" value="1"/>
</dbReference>
<reference evidence="2 3" key="1">
    <citation type="submission" date="2020-08" db="EMBL/GenBank/DDBJ databases">
        <title>Sequencing the genomes of 1000 actinobacteria strains.</title>
        <authorList>
            <person name="Klenk H.-P."/>
        </authorList>
    </citation>
    <scope>NUCLEOTIDE SEQUENCE [LARGE SCALE GENOMIC DNA]</scope>
    <source>
        <strain evidence="2 3">DSM 28967</strain>
    </source>
</reference>
<feature type="domain" description="FAD-binding FR-type" evidence="1">
    <location>
        <begin position="2"/>
        <end position="125"/>
    </location>
</feature>
<dbReference type="Proteomes" id="UP000549971">
    <property type="component" value="Unassembled WGS sequence"/>
</dbReference>
<dbReference type="Gene3D" id="2.40.30.10">
    <property type="entry name" value="Translation factors"/>
    <property type="match status" value="1"/>
</dbReference>
<keyword evidence="3" id="KW-1185">Reference proteome</keyword>
<gene>
    <name evidence="2" type="ORF">HDA39_003779</name>
</gene>
<name>A0A7W9MVB9_9ACTN</name>
<protein>
    <submittedName>
        <fullName evidence="2">NADPH-dependent ferric siderophore reductase</fullName>
    </submittedName>
</protein>
<dbReference type="InterPro" id="IPR039374">
    <property type="entry name" value="SIP_fam"/>
</dbReference>
<dbReference type="AlphaFoldDB" id="A0A7W9MVB9"/>
<dbReference type="CDD" id="cd06193">
    <property type="entry name" value="siderophore_interacting"/>
    <property type="match status" value="1"/>
</dbReference>
<dbReference type="PROSITE" id="PS51384">
    <property type="entry name" value="FAD_FR"/>
    <property type="match status" value="1"/>
</dbReference>
<dbReference type="GO" id="GO:0016491">
    <property type="term" value="F:oxidoreductase activity"/>
    <property type="evidence" value="ECO:0007669"/>
    <property type="project" value="InterPro"/>
</dbReference>